<dbReference type="Proteomes" id="UP000326198">
    <property type="component" value="Unassembled WGS sequence"/>
</dbReference>
<accession>A0A5N7ARF4</accession>
<name>A0A5N7ARF4_9EURO</name>
<proteinExistence type="predicted"/>
<sequence>MCLERHSCDYLAFSRGVEKPPVCMLDFCQGVQGSDVVSSTNPPPTAADDVLERIHFGVLLAWTMGLKYEVPHSNSTLGYLFSNRRLQQLGTHGLLRATADTPKAVKSGSARPRTVITQCDPREGIEFSTAPIHNLVWSSARQPACICLALVDCRKIEPST</sequence>
<reference evidence="1 2" key="1">
    <citation type="submission" date="2019-04" db="EMBL/GenBank/DDBJ databases">
        <title>Friends and foes A comparative genomics studyof 23 Aspergillus species from section Flavi.</title>
        <authorList>
            <consortium name="DOE Joint Genome Institute"/>
            <person name="Kjaerbolling I."/>
            <person name="Vesth T."/>
            <person name="Frisvad J.C."/>
            <person name="Nybo J.L."/>
            <person name="Theobald S."/>
            <person name="Kildgaard S."/>
            <person name="Isbrandt T."/>
            <person name="Kuo A."/>
            <person name="Sato A."/>
            <person name="Lyhne E.K."/>
            <person name="Kogle M.E."/>
            <person name="Wiebenga A."/>
            <person name="Kun R.S."/>
            <person name="Lubbers R.J."/>
            <person name="Makela M.R."/>
            <person name="Barry K."/>
            <person name="Chovatia M."/>
            <person name="Clum A."/>
            <person name="Daum C."/>
            <person name="Haridas S."/>
            <person name="He G."/>
            <person name="LaButti K."/>
            <person name="Lipzen A."/>
            <person name="Mondo S."/>
            <person name="Riley R."/>
            <person name="Salamov A."/>
            <person name="Simmons B.A."/>
            <person name="Magnuson J.K."/>
            <person name="Henrissat B."/>
            <person name="Mortensen U.H."/>
            <person name="Larsen T.O."/>
            <person name="Devries R.P."/>
            <person name="Grigoriev I.V."/>
            <person name="Machida M."/>
            <person name="Baker S.E."/>
            <person name="Andersen M.R."/>
        </authorList>
    </citation>
    <scope>NUCLEOTIDE SEQUENCE [LARGE SCALE GENOMIC DNA]</scope>
    <source>
        <strain evidence="1 2">IBT 29228</strain>
    </source>
</reference>
<evidence type="ECO:0000313" key="1">
    <source>
        <dbReference type="EMBL" id="KAE8372427.1"/>
    </source>
</evidence>
<gene>
    <name evidence="1" type="ORF">BDV26DRAFT_274180</name>
</gene>
<keyword evidence="2" id="KW-1185">Reference proteome</keyword>
<organism evidence="1 2">
    <name type="scientific">Aspergillus bertholletiae</name>
    <dbReference type="NCBI Taxonomy" id="1226010"/>
    <lineage>
        <taxon>Eukaryota</taxon>
        <taxon>Fungi</taxon>
        <taxon>Dikarya</taxon>
        <taxon>Ascomycota</taxon>
        <taxon>Pezizomycotina</taxon>
        <taxon>Eurotiomycetes</taxon>
        <taxon>Eurotiomycetidae</taxon>
        <taxon>Eurotiales</taxon>
        <taxon>Aspergillaceae</taxon>
        <taxon>Aspergillus</taxon>
        <taxon>Aspergillus subgen. Circumdati</taxon>
    </lineage>
</organism>
<dbReference type="EMBL" id="ML736359">
    <property type="protein sequence ID" value="KAE8372427.1"/>
    <property type="molecule type" value="Genomic_DNA"/>
</dbReference>
<evidence type="ECO:0000313" key="2">
    <source>
        <dbReference type="Proteomes" id="UP000326198"/>
    </source>
</evidence>
<dbReference type="AlphaFoldDB" id="A0A5N7ARF4"/>
<protein>
    <submittedName>
        <fullName evidence="1">Uncharacterized protein</fullName>
    </submittedName>
</protein>